<dbReference type="Pfam" id="PF10181">
    <property type="entry name" value="PIG-H"/>
    <property type="match status" value="1"/>
</dbReference>
<comment type="pathway">
    <text evidence="1">Glycolipid biosynthesis; glycosylphosphatidylinositol-anchor biosynthesis.</text>
</comment>
<dbReference type="InterPro" id="IPR019328">
    <property type="entry name" value="PIGH-H_dom"/>
</dbReference>
<gene>
    <name evidence="4" type="ORF">C7999DRAFT_41542</name>
</gene>
<evidence type="ECO:0000256" key="1">
    <source>
        <dbReference type="ARBA" id="ARBA00004687"/>
    </source>
</evidence>
<dbReference type="InterPro" id="IPR044215">
    <property type="entry name" value="PIG-H"/>
</dbReference>
<keyword evidence="5" id="KW-1185">Reference proteome</keyword>
<comment type="caution">
    <text evidence="4">The sequence shown here is derived from an EMBL/GenBank/DDBJ whole genome shotgun (WGS) entry which is preliminary data.</text>
</comment>
<evidence type="ECO:0000259" key="3">
    <source>
        <dbReference type="Pfam" id="PF10181"/>
    </source>
</evidence>
<dbReference type="Proteomes" id="UP001303647">
    <property type="component" value="Unassembled WGS sequence"/>
</dbReference>
<comment type="similarity">
    <text evidence="2">Belongs to the PIGH family.</text>
</comment>
<keyword evidence="4" id="KW-0808">Transferase</keyword>
<dbReference type="AlphaFoldDB" id="A0AAN7HIQ6"/>
<dbReference type="GO" id="GO:0006506">
    <property type="term" value="P:GPI anchor biosynthetic process"/>
    <property type="evidence" value="ECO:0007669"/>
    <property type="project" value="InterPro"/>
</dbReference>
<keyword evidence="4" id="KW-0328">Glycosyltransferase</keyword>
<reference evidence="4" key="2">
    <citation type="submission" date="2023-05" db="EMBL/GenBank/DDBJ databases">
        <authorList>
            <consortium name="Lawrence Berkeley National Laboratory"/>
            <person name="Steindorff A."/>
            <person name="Hensen N."/>
            <person name="Bonometti L."/>
            <person name="Westerberg I."/>
            <person name="Brannstrom I.O."/>
            <person name="Guillou S."/>
            <person name="Cros-Aarteil S."/>
            <person name="Calhoun S."/>
            <person name="Haridas S."/>
            <person name="Kuo A."/>
            <person name="Mondo S."/>
            <person name="Pangilinan J."/>
            <person name="Riley R."/>
            <person name="Labutti K."/>
            <person name="Andreopoulos B."/>
            <person name="Lipzen A."/>
            <person name="Chen C."/>
            <person name="Yanf M."/>
            <person name="Daum C."/>
            <person name="Ng V."/>
            <person name="Clum A."/>
            <person name="Ohm R."/>
            <person name="Martin F."/>
            <person name="Silar P."/>
            <person name="Natvig D."/>
            <person name="Lalanne C."/>
            <person name="Gautier V."/>
            <person name="Ament-Velasquez S.L."/>
            <person name="Kruys A."/>
            <person name="Hutchinson M.I."/>
            <person name="Powell A.J."/>
            <person name="Barry K."/>
            <person name="Miller A.N."/>
            <person name="Grigoriev I.V."/>
            <person name="Debuchy R."/>
            <person name="Gladieux P."/>
            <person name="Thoren M.H."/>
            <person name="Johannesson H."/>
        </authorList>
    </citation>
    <scope>NUCLEOTIDE SEQUENCE</scope>
    <source>
        <strain evidence="4">CBS 359.72</strain>
    </source>
</reference>
<protein>
    <submittedName>
        <fullName evidence="4">Phosphatidylinositol N-acetylglucosaminyltransferase subunit gpi15</fullName>
    </submittedName>
</protein>
<proteinExistence type="inferred from homology"/>
<dbReference type="GO" id="GO:0000506">
    <property type="term" value="C:glycosylphosphatidylinositol-N-acetylglucosaminyltransferase (GPI-GnT) complex"/>
    <property type="evidence" value="ECO:0007669"/>
    <property type="project" value="InterPro"/>
</dbReference>
<name>A0AAN7HIQ6_9PEZI</name>
<reference evidence="4" key="1">
    <citation type="journal article" date="2023" name="Mol. Phylogenet. Evol.">
        <title>Genome-scale phylogeny and comparative genomics of the fungal order Sordariales.</title>
        <authorList>
            <person name="Hensen N."/>
            <person name="Bonometti L."/>
            <person name="Westerberg I."/>
            <person name="Brannstrom I.O."/>
            <person name="Guillou S."/>
            <person name="Cros-Aarteil S."/>
            <person name="Calhoun S."/>
            <person name="Haridas S."/>
            <person name="Kuo A."/>
            <person name="Mondo S."/>
            <person name="Pangilinan J."/>
            <person name="Riley R."/>
            <person name="LaButti K."/>
            <person name="Andreopoulos B."/>
            <person name="Lipzen A."/>
            <person name="Chen C."/>
            <person name="Yan M."/>
            <person name="Daum C."/>
            <person name="Ng V."/>
            <person name="Clum A."/>
            <person name="Steindorff A."/>
            <person name="Ohm R.A."/>
            <person name="Martin F."/>
            <person name="Silar P."/>
            <person name="Natvig D.O."/>
            <person name="Lalanne C."/>
            <person name="Gautier V."/>
            <person name="Ament-Velasquez S.L."/>
            <person name="Kruys A."/>
            <person name="Hutchinson M.I."/>
            <person name="Powell A.J."/>
            <person name="Barry K."/>
            <person name="Miller A.N."/>
            <person name="Grigoriev I.V."/>
            <person name="Debuchy R."/>
            <person name="Gladieux P."/>
            <person name="Hiltunen Thoren M."/>
            <person name="Johannesson H."/>
        </authorList>
    </citation>
    <scope>NUCLEOTIDE SEQUENCE</scope>
    <source>
        <strain evidence="4">CBS 359.72</strain>
    </source>
</reference>
<dbReference type="GO" id="GO:0016757">
    <property type="term" value="F:glycosyltransferase activity"/>
    <property type="evidence" value="ECO:0007669"/>
    <property type="project" value="UniProtKB-KW"/>
</dbReference>
<dbReference type="EMBL" id="MU857660">
    <property type="protein sequence ID" value="KAK4247112.1"/>
    <property type="molecule type" value="Genomic_DNA"/>
</dbReference>
<dbReference type="PANTHER" id="PTHR15231">
    <property type="entry name" value="PHOSPHATIDYLINOSITOL N-ACETYLGLUCOSAMINYLTRANSFERASE SUBUNIT H"/>
    <property type="match status" value="1"/>
</dbReference>
<evidence type="ECO:0000256" key="2">
    <source>
        <dbReference type="ARBA" id="ARBA00009610"/>
    </source>
</evidence>
<dbReference type="PANTHER" id="PTHR15231:SF1">
    <property type="entry name" value="PHOSPHATIDYLINOSITOL N-ACETYLGLUCOSAMINYLTRANSFERASE SUBUNIT H"/>
    <property type="match status" value="1"/>
</dbReference>
<sequence length="269" mass="28414">MLTTAPHLYIRRPSPTTAEFTVTTCPPLTIPLRLLLLIIHLARLVLVSASVLALYSRFLFDPSAAVTTATAGTVGQQQQYNATSNNNNNVNDGQGGEAFALLLAGDVTAFAAALLTAARLSRAGALLDELAAPLPDWALAAACAGTVYAVACRFRLHTTESVLVLRGLGIQTCSSGSAAAAAGAGGGSRWGWARQTRFIPTEKIRDVLINEGFRGFEVRYYLCVVVEGEEDVVVLFPGTLPRRKIVEAVWRGIRACLVEGDGGDGGEKG</sequence>
<organism evidence="4 5">
    <name type="scientific">Corynascus novoguineensis</name>
    <dbReference type="NCBI Taxonomy" id="1126955"/>
    <lineage>
        <taxon>Eukaryota</taxon>
        <taxon>Fungi</taxon>
        <taxon>Dikarya</taxon>
        <taxon>Ascomycota</taxon>
        <taxon>Pezizomycotina</taxon>
        <taxon>Sordariomycetes</taxon>
        <taxon>Sordariomycetidae</taxon>
        <taxon>Sordariales</taxon>
        <taxon>Chaetomiaceae</taxon>
        <taxon>Corynascus</taxon>
    </lineage>
</organism>
<evidence type="ECO:0000313" key="5">
    <source>
        <dbReference type="Proteomes" id="UP001303647"/>
    </source>
</evidence>
<evidence type="ECO:0000313" key="4">
    <source>
        <dbReference type="EMBL" id="KAK4247112.1"/>
    </source>
</evidence>
<feature type="domain" description="Phosphatidylinositol N-acetylglucosaminyltransferase subunit H conserved" evidence="3">
    <location>
        <begin position="161"/>
        <end position="237"/>
    </location>
</feature>
<accession>A0AAN7HIQ6</accession>